<accession>A0A8X8Y029</accession>
<protein>
    <submittedName>
        <fullName evidence="1">Uncharacterized protein</fullName>
    </submittedName>
</protein>
<sequence>MGMELVMLRDLGMLLQVLAFACLLVIQGSAVLITVSRVEQGKPGCFVYDVNVLISKAATRVAQPIE</sequence>
<organism evidence="1">
    <name type="scientific">Salvia splendens</name>
    <name type="common">Scarlet sage</name>
    <dbReference type="NCBI Taxonomy" id="180675"/>
    <lineage>
        <taxon>Eukaryota</taxon>
        <taxon>Viridiplantae</taxon>
        <taxon>Streptophyta</taxon>
        <taxon>Embryophyta</taxon>
        <taxon>Tracheophyta</taxon>
        <taxon>Spermatophyta</taxon>
        <taxon>Magnoliopsida</taxon>
        <taxon>eudicotyledons</taxon>
        <taxon>Gunneridae</taxon>
        <taxon>Pentapetalae</taxon>
        <taxon>asterids</taxon>
        <taxon>lamiids</taxon>
        <taxon>Lamiales</taxon>
        <taxon>Lamiaceae</taxon>
        <taxon>Nepetoideae</taxon>
        <taxon>Mentheae</taxon>
        <taxon>Salviinae</taxon>
        <taxon>Salvia</taxon>
        <taxon>Salvia subgen. Calosphace</taxon>
        <taxon>core Calosphace</taxon>
    </lineage>
</organism>
<keyword evidence="2" id="KW-1185">Reference proteome</keyword>
<dbReference type="EMBL" id="PNBA02000006">
    <property type="protein sequence ID" value="KAG6421068.1"/>
    <property type="molecule type" value="Genomic_DNA"/>
</dbReference>
<reference evidence="1" key="2">
    <citation type="submission" date="2020-08" db="EMBL/GenBank/DDBJ databases">
        <title>Plant Genome Project.</title>
        <authorList>
            <person name="Zhang R.-G."/>
        </authorList>
    </citation>
    <scope>NUCLEOTIDE SEQUENCE</scope>
    <source>
        <strain evidence="1">Huo1</strain>
        <tissue evidence="1">Leaf</tissue>
    </source>
</reference>
<gene>
    <name evidence="1" type="ORF">SASPL_117617</name>
</gene>
<reference evidence="1" key="1">
    <citation type="submission" date="2018-01" db="EMBL/GenBank/DDBJ databases">
        <authorList>
            <person name="Mao J.F."/>
        </authorList>
    </citation>
    <scope>NUCLEOTIDE SEQUENCE</scope>
    <source>
        <strain evidence="1">Huo1</strain>
        <tissue evidence="1">Leaf</tissue>
    </source>
</reference>
<evidence type="ECO:0000313" key="1">
    <source>
        <dbReference type="EMBL" id="KAG6421068.1"/>
    </source>
</evidence>
<name>A0A8X8Y029_SALSN</name>
<proteinExistence type="predicted"/>
<comment type="caution">
    <text evidence="1">The sequence shown here is derived from an EMBL/GenBank/DDBJ whole genome shotgun (WGS) entry which is preliminary data.</text>
</comment>
<dbReference type="AlphaFoldDB" id="A0A8X8Y029"/>
<evidence type="ECO:0000313" key="2">
    <source>
        <dbReference type="Proteomes" id="UP000298416"/>
    </source>
</evidence>
<dbReference type="Proteomes" id="UP000298416">
    <property type="component" value="Unassembled WGS sequence"/>
</dbReference>